<feature type="transmembrane region" description="Helical" evidence="1">
    <location>
        <begin position="158"/>
        <end position="180"/>
    </location>
</feature>
<dbReference type="RefSeq" id="WP_164035050.1">
    <property type="nucleotide sequence ID" value="NZ_JAAGNZ010000001.1"/>
</dbReference>
<name>A0A6M0IBX5_9BACT</name>
<dbReference type="Proteomes" id="UP000477386">
    <property type="component" value="Unassembled WGS sequence"/>
</dbReference>
<evidence type="ECO:0000313" key="2">
    <source>
        <dbReference type="EMBL" id="NEU65746.1"/>
    </source>
</evidence>
<gene>
    <name evidence="2" type="ORF">GK091_02550</name>
</gene>
<keyword evidence="1" id="KW-0812">Transmembrane</keyword>
<feature type="transmembrane region" description="Helical" evidence="1">
    <location>
        <begin position="127"/>
        <end position="146"/>
    </location>
</feature>
<keyword evidence="1" id="KW-1133">Transmembrane helix</keyword>
<proteinExistence type="predicted"/>
<dbReference type="AlphaFoldDB" id="A0A6M0IBX5"/>
<feature type="transmembrane region" description="Helical" evidence="1">
    <location>
        <begin position="96"/>
        <end position="115"/>
    </location>
</feature>
<reference evidence="2 3" key="1">
    <citation type="submission" date="2020-02" db="EMBL/GenBank/DDBJ databases">
        <title>Draft genome sequence of two Spirosoma agri KCTC 52727 and Spirosoma terrae KCTC 52035.</title>
        <authorList>
            <person name="Rojas J."/>
            <person name="Ambika Manirajan B."/>
            <person name="Ratering S."/>
            <person name="Suarez C."/>
            <person name="Schnell S."/>
        </authorList>
    </citation>
    <scope>NUCLEOTIDE SEQUENCE [LARGE SCALE GENOMIC DNA]</scope>
    <source>
        <strain evidence="2 3">KCTC 52727</strain>
    </source>
</reference>
<evidence type="ECO:0000313" key="3">
    <source>
        <dbReference type="Proteomes" id="UP000477386"/>
    </source>
</evidence>
<evidence type="ECO:0000256" key="1">
    <source>
        <dbReference type="SAM" id="Phobius"/>
    </source>
</evidence>
<feature type="transmembrane region" description="Helical" evidence="1">
    <location>
        <begin position="200"/>
        <end position="220"/>
    </location>
</feature>
<protein>
    <submittedName>
        <fullName evidence="2">Uncharacterized protein</fullName>
    </submittedName>
</protein>
<sequence length="232" mass="26376">MLTPDQLTAIDRHLRKENWLLNEELIDELTDHYAAGITDRLAAGVPFDVALREIHTGFGGRKGLLKMEEDSHIQNARRINTMEWKLIHSFMQGSRWPLSVSLFIGVYMLNTFMGLEETIKSGLGIGLLYASFSVLFALIRGVVFFYQNRREVSHAVMLPGSPVYIIAYGLSMALLLLNKYLFLNYDTMLSGQMVTLLESILETLCLLYYVAIVLTIKNVFGKNRSHRLRKAA</sequence>
<keyword evidence="3" id="KW-1185">Reference proteome</keyword>
<dbReference type="EMBL" id="JAAGNZ010000001">
    <property type="protein sequence ID" value="NEU65746.1"/>
    <property type="molecule type" value="Genomic_DNA"/>
</dbReference>
<organism evidence="2 3">
    <name type="scientific">Spirosoma agri</name>
    <dbReference type="NCBI Taxonomy" id="1987381"/>
    <lineage>
        <taxon>Bacteria</taxon>
        <taxon>Pseudomonadati</taxon>
        <taxon>Bacteroidota</taxon>
        <taxon>Cytophagia</taxon>
        <taxon>Cytophagales</taxon>
        <taxon>Cytophagaceae</taxon>
        <taxon>Spirosoma</taxon>
    </lineage>
</organism>
<comment type="caution">
    <text evidence="2">The sequence shown here is derived from an EMBL/GenBank/DDBJ whole genome shotgun (WGS) entry which is preliminary data.</text>
</comment>
<keyword evidence="1" id="KW-0472">Membrane</keyword>
<accession>A0A6M0IBX5</accession>